<evidence type="ECO:0000313" key="2">
    <source>
        <dbReference type="EMBL" id="GIG31580.1"/>
    </source>
</evidence>
<evidence type="ECO:0000256" key="1">
    <source>
        <dbReference type="SAM" id="MobiDB-lite"/>
    </source>
</evidence>
<dbReference type="AlphaFoldDB" id="A0A7Y9JXX6"/>
<dbReference type="RefSeq" id="WP_140459133.1">
    <property type="nucleotide sequence ID" value="NZ_BAABFI010000004.1"/>
</dbReference>
<keyword evidence="3" id="KW-0808">Transferase</keyword>
<reference evidence="2 5" key="2">
    <citation type="submission" date="2021-01" db="EMBL/GenBank/DDBJ databases">
        <title>Whole genome shotgun sequence of Cellulomonas oligotrophica NBRC 109435.</title>
        <authorList>
            <person name="Komaki H."/>
            <person name="Tamura T."/>
        </authorList>
    </citation>
    <scope>NUCLEOTIDE SEQUENCE [LARGE SCALE GENOMIC DNA]</scope>
    <source>
        <strain evidence="2 5">NBRC 109435</strain>
    </source>
</reference>
<feature type="region of interest" description="Disordered" evidence="1">
    <location>
        <begin position="280"/>
        <end position="307"/>
    </location>
</feature>
<comment type="caution">
    <text evidence="3">The sequence shown here is derived from an EMBL/GenBank/DDBJ whole genome shotgun (WGS) entry which is preliminary data.</text>
</comment>
<sequence length="307" mass="30203">MSGPTRRLLAGVAAAVATGVTRGALDAQPPGGAHVWVRTNHRGEPVSMLEGPAVAAGLLAGSLVGAGSWRAAAATGVAVTGAATFGLVDDLGEDTSTRAKGLRGHLGALREGRLTTGALKVLGIGATALLAAAVAPDRDRTSAARAPRTLRAADVLTSGALVAGTANLLNLLDLRPGRALKASALLVAPLVATRGGGVAAAVLGAGTGAIEQDLDETDMLGDGGANALGAAVGTALVLGAPRRVRLAALAAVVALTLASERISFTQVIARTPGLRELDAWGRRPAHVPGAGPTDPVGEEPAGTHDPA</sequence>
<dbReference type="EMBL" id="BONN01000002">
    <property type="protein sequence ID" value="GIG31580.1"/>
    <property type="molecule type" value="Genomic_DNA"/>
</dbReference>
<dbReference type="Proteomes" id="UP000577956">
    <property type="component" value="Unassembled WGS sequence"/>
</dbReference>
<evidence type="ECO:0000313" key="4">
    <source>
        <dbReference type="Proteomes" id="UP000577956"/>
    </source>
</evidence>
<evidence type="ECO:0000313" key="3">
    <source>
        <dbReference type="EMBL" id="NYD84515.1"/>
    </source>
</evidence>
<dbReference type="EMBL" id="JACCBK010000001">
    <property type="protein sequence ID" value="NYD84515.1"/>
    <property type="molecule type" value="Genomic_DNA"/>
</dbReference>
<dbReference type="Proteomes" id="UP000618382">
    <property type="component" value="Unassembled WGS sequence"/>
</dbReference>
<evidence type="ECO:0000313" key="5">
    <source>
        <dbReference type="Proteomes" id="UP000618382"/>
    </source>
</evidence>
<protein>
    <submittedName>
        <fullName evidence="3">UDP-N-acetylmuramyl pentapeptide phosphotransferase/UDP-N-acetylglucosamine-1-phosphate transferase</fullName>
    </submittedName>
</protein>
<proteinExistence type="predicted"/>
<accession>A0A7Y9JXX6</accession>
<dbReference type="GO" id="GO:0016740">
    <property type="term" value="F:transferase activity"/>
    <property type="evidence" value="ECO:0007669"/>
    <property type="project" value="UniProtKB-KW"/>
</dbReference>
<reference evidence="3 4" key="1">
    <citation type="submission" date="2020-07" db="EMBL/GenBank/DDBJ databases">
        <title>Sequencing the genomes of 1000 actinobacteria strains.</title>
        <authorList>
            <person name="Klenk H.-P."/>
        </authorList>
    </citation>
    <scope>NUCLEOTIDE SEQUENCE [LARGE SCALE GENOMIC DNA]</scope>
    <source>
        <strain evidence="3 4">DSM 24482</strain>
    </source>
</reference>
<name>A0A7Y9JXX6_9CELL</name>
<organism evidence="3 4">
    <name type="scientific">Cellulomonas oligotrophica</name>
    <dbReference type="NCBI Taxonomy" id="931536"/>
    <lineage>
        <taxon>Bacteria</taxon>
        <taxon>Bacillati</taxon>
        <taxon>Actinomycetota</taxon>
        <taxon>Actinomycetes</taxon>
        <taxon>Micrococcales</taxon>
        <taxon>Cellulomonadaceae</taxon>
        <taxon>Cellulomonas</taxon>
    </lineage>
</organism>
<gene>
    <name evidence="3" type="ORF">BKA21_000064</name>
    <name evidence="2" type="ORF">Col01nite_07390</name>
</gene>
<keyword evidence="5" id="KW-1185">Reference proteome</keyword>